<dbReference type="UniPathway" id="UPA00050">
    <property type="reaction ID" value="UER00065"/>
</dbReference>
<dbReference type="PANTHER" id="PTHR48078">
    <property type="entry name" value="THREONINE DEHYDRATASE, MITOCHONDRIAL-RELATED"/>
    <property type="match status" value="1"/>
</dbReference>
<dbReference type="GO" id="GO:0006565">
    <property type="term" value="P:L-serine catabolic process"/>
    <property type="evidence" value="ECO:0007669"/>
    <property type="project" value="TreeGrafter"/>
</dbReference>
<dbReference type="AlphaFoldDB" id="A0A0P0N6A8"/>
<evidence type="ECO:0000256" key="10">
    <source>
        <dbReference type="ARBA" id="ARBA00049144"/>
    </source>
</evidence>
<name>A0A0P0N6A8_9CREN</name>
<keyword evidence="9" id="KW-0456">Lyase</keyword>
<dbReference type="InterPro" id="IPR050147">
    <property type="entry name" value="Ser/Thr_Dehydratase"/>
</dbReference>
<evidence type="ECO:0000256" key="3">
    <source>
        <dbReference type="ARBA" id="ARBA00005517"/>
    </source>
</evidence>
<dbReference type="CDD" id="cd01563">
    <property type="entry name" value="Thr-synth_1"/>
    <property type="match status" value="1"/>
</dbReference>
<evidence type="ECO:0000313" key="14">
    <source>
        <dbReference type="EMBL" id="ALL01827.1"/>
    </source>
</evidence>
<dbReference type="NCBIfam" id="TIGR00260">
    <property type="entry name" value="thrC"/>
    <property type="match status" value="1"/>
</dbReference>
<evidence type="ECO:0000256" key="1">
    <source>
        <dbReference type="ARBA" id="ARBA00001933"/>
    </source>
</evidence>
<keyword evidence="6" id="KW-0028">Amino-acid biosynthesis</keyword>
<dbReference type="PATRIC" id="fig|1273541.4.peg.1897"/>
<evidence type="ECO:0000259" key="13">
    <source>
        <dbReference type="Pfam" id="PF00291"/>
    </source>
</evidence>
<dbReference type="Gene3D" id="3.40.50.1100">
    <property type="match status" value="2"/>
</dbReference>
<dbReference type="GO" id="GO:0003941">
    <property type="term" value="F:L-serine ammonia-lyase activity"/>
    <property type="evidence" value="ECO:0007669"/>
    <property type="project" value="TreeGrafter"/>
</dbReference>
<dbReference type="GO" id="GO:0004795">
    <property type="term" value="F:threonine synthase activity"/>
    <property type="evidence" value="ECO:0007669"/>
    <property type="project" value="UniProtKB-UniRule"/>
</dbReference>
<keyword evidence="8 12" id="KW-0663">Pyridoxal phosphate</keyword>
<dbReference type="SUPFAM" id="SSF53686">
    <property type="entry name" value="Tryptophan synthase beta subunit-like PLP-dependent enzymes"/>
    <property type="match status" value="1"/>
</dbReference>
<evidence type="ECO:0000256" key="5">
    <source>
        <dbReference type="ARBA" id="ARBA00018679"/>
    </source>
</evidence>
<feature type="modified residue" description="N6-(pyridoxal phosphate)lysine" evidence="12">
    <location>
        <position position="130"/>
    </location>
</feature>
<dbReference type="InterPro" id="IPR004450">
    <property type="entry name" value="Thr_synthase-like"/>
</dbReference>
<proteinExistence type="inferred from homology"/>
<comment type="cofactor">
    <cofactor evidence="1 12">
        <name>pyridoxal 5'-phosphate</name>
        <dbReference type="ChEBI" id="CHEBI:597326"/>
    </cofactor>
</comment>
<evidence type="ECO:0000256" key="7">
    <source>
        <dbReference type="ARBA" id="ARBA00022697"/>
    </source>
</evidence>
<dbReference type="EMBL" id="CP013011">
    <property type="protein sequence ID" value="ALL01827.1"/>
    <property type="molecule type" value="Genomic_DNA"/>
</dbReference>
<keyword evidence="7" id="KW-0791">Threonine biosynthesis</keyword>
<sequence length="432" mass="46743">MQQPLKVGSAWEFGYEAGDALGFVHEVELCCISCGRKYPPHPRLTRCPSCGGLLDVKVHPREPPSWRIWEQRKSGVWRYWELLPAISGVKPVTLGEGATPLVELERIGRMLGLKRLYAKNEGQNPTGSFKDRGMTVAVTLAKAIKARALIVASTGNTAASVSAYAARAGLRRIVVVPRRKTALGKLAQSVLYGADIVEIEGSFDAALKAVMTAVEEDPRLYPLNSFNPWRLEGQKTLAYEVAEALGGEPPDWVVVPVGNAGNISAIWKGFKELYRYGLITRLPRMAGVQAERAAPLARAWQKGLDEPLFVDKPETRATAIRIGHPVNWPKAMKAVKESNGVFTMVSDEEIMKAQAMLARLEGIAVEPASAASLAGLARLVEDGVIAPDETVVIVLTGHGLKDPQAMLEAGARRYIAGSPEEAVKIVLGLAES</sequence>
<evidence type="ECO:0000256" key="4">
    <source>
        <dbReference type="ARBA" id="ARBA00013028"/>
    </source>
</evidence>
<gene>
    <name evidence="14" type="ORF">Pyrde_1784</name>
</gene>
<dbReference type="GO" id="GO:0009097">
    <property type="term" value="P:isoleucine biosynthetic process"/>
    <property type="evidence" value="ECO:0007669"/>
    <property type="project" value="TreeGrafter"/>
</dbReference>
<dbReference type="FunFam" id="3.40.50.1100:FF:000014">
    <property type="entry name" value="Threonine synthase"/>
    <property type="match status" value="1"/>
</dbReference>
<evidence type="ECO:0000256" key="2">
    <source>
        <dbReference type="ARBA" id="ARBA00004979"/>
    </source>
</evidence>
<dbReference type="STRING" id="1273541.Pyrde_1784"/>
<dbReference type="KEGG" id="pdl:Pyrde_1784"/>
<evidence type="ECO:0000256" key="8">
    <source>
        <dbReference type="ARBA" id="ARBA00022898"/>
    </source>
</evidence>
<evidence type="ECO:0000256" key="11">
    <source>
        <dbReference type="NCBIfam" id="TIGR00260"/>
    </source>
</evidence>
<evidence type="ECO:0000256" key="12">
    <source>
        <dbReference type="PIRSR" id="PIRSR604450-51"/>
    </source>
</evidence>
<reference evidence="14 15" key="1">
    <citation type="submission" date="2015-10" db="EMBL/GenBank/DDBJ databases">
        <title>Complete genome sequence of hyperthermophilic archaeon Pyrodictium delaneyi Su06.</title>
        <authorList>
            <person name="Jung J.-H."/>
            <person name="Lin J."/>
            <person name="Holden J.F."/>
            <person name="Park C.-S."/>
        </authorList>
    </citation>
    <scope>NUCLEOTIDE SEQUENCE [LARGE SCALE GENOMIC DNA]</scope>
    <source>
        <strain evidence="14 15">Su06</strain>
    </source>
</reference>
<dbReference type="PANTHER" id="PTHR48078:SF6">
    <property type="entry name" value="L-THREONINE DEHYDRATASE CATABOLIC TDCB"/>
    <property type="match status" value="1"/>
</dbReference>
<dbReference type="GO" id="GO:0004794">
    <property type="term" value="F:threonine deaminase activity"/>
    <property type="evidence" value="ECO:0007669"/>
    <property type="project" value="TreeGrafter"/>
</dbReference>
<comment type="pathway">
    <text evidence="2">Amino-acid biosynthesis; L-threonine biosynthesis; L-threonine from L-aspartate: step 5/5.</text>
</comment>
<dbReference type="EC" id="4.2.3.1" evidence="4 11"/>
<dbReference type="InterPro" id="IPR001926">
    <property type="entry name" value="TrpB-like_PALP"/>
</dbReference>
<dbReference type="Proteomes" id="UP000058613">
    <property type="component" value="Chromosome"/>
</dbReference>
<dbReference type="InterPro" id="IPR000634">
    <property type="entry name" value="Ser/Thr_deHydtase_PyrdxlP-BS"/>
</dbReference>
<comment type="similarity">
    <text evidence="3">Belongs to the threonine synthase family.</text>
</comment>
<accession>A0A0P0N6A8</accession>
<evidence type="ECO:0000256" key="9">
    <source>
        <dbReference type="ARBA" id="ARBA00023239"/>
    </source>
</evidence>
<protein>
    <recommendedName>
        <fullName evidence="5 11">Threonine synthase</fullName>
        <ecNumber evidence="4 11">4.2.3.1</ecNumber>
    </recommendedName>
</protein>
<evidence type="ECO:0000313" key="15">
    <source>
        <dbReference type="Proteomes" id="UP000058613"/>
    </source>
</evidence>
<dbReference type="GO" id="GO:0006567">
    <property type="term" value="P:L-threonine catabolic process"/>
    <property type="evidence" value="ECO:0007669"/>
    <property type="project" value="TreeGrafter"/>
</dbReference>
<dbReference type="InterPro" id="IPR036052">
    <property type="entry name" value="TrpB-like_PALP_sf"/>
</dbReference>
<dbReference type="Pfam" id="PF00291">
    <property type="entry name" value="PALP"/>
    <property type="match status" value="1"/>
</dbReference>
<organism evidence="14 15">
    <name type="scientific">Pyrodictium delaneyi</name>
    <dbReference type="NCBI Taxonomy" id="1273541"/>
    <lineage>
        <taxon>Archaea</taxon>
        <taxon>Thermoproteota</taxon>
        <taxon>Thermoprotei</taxon>
        <taxon>Desulfurococcales</taxon>
        <taxon>Pyrodictiaceae</taxon>
        <taxon>Pyrodictium</taxon>
    </lineage>
</organism>
<dbReference type="GO" id="GO:0030170">
    <property type="term" value="F:pyridoxal phosphate binding"/>
    <property type="evidence" value="ECO:0007669"/>
    <property type="project" value="InterPro"/>
</dbReference>
<evidence type="ECO:0000256" key="6">
    <source>
        <dbReference type="ARBA" id="ARBA00022605"/>
    </source>
</evidence>
<dbReference type="GO" id="GO:0009088">
    <property type="term" value="P:threonine biosynthetic process"/>
    <property type="evidence" value="ECO:0007669"/>
    <property type="project" value="UniProtKB-UniRule"/>
</dbReference>
<comment type="catalytic activity">
    <reaction evidence="10">
        <text>O-phospho-L-homoserine + H2O = L-threonine + phosphate</text>
        <dbReference type="Rhea" id="RHEA:10840"/>
        <dbReference type="ChEBI" id="CHEBI:15377"/>
        <dbReference type="ChEBI" id="CHEBI:43474"/>
        <dbReference type="ChEBI" id="CHEBI:57590"/>
        <dbReference type="ChEBI" id="CHEBI:57926"/>
        <dbReference type="EC" id="4.2.3.1"/>
    </reaction>
</comment>
<dbReference type="PROSITE" id="PS00165">
    <property type="entry name" value="DEHYDRATASE_SER_THR"/>
    <property type="match status" value="1"/>
</dbReference>
<feature type="domain" description="Tryptophan synthase beta chain-like PALP" evidence="13">
    <location>
        <begin position="92"/>
        <end position="397"/>
    </location>
</feature>